<proteinExistence type="predicted"/>
<dbReference type="EMBL" id="JAGINU010000001">
    <property type="protein sequence ID" value="MBP2370285.1"/>
    <property type="molecule type" value="Genomic_DNA"/>
</dbReference>
<accession>A0ABS4W298</accession>
<sequence>MTAEMVTTETRATMPDKIAYARELAQSGLLPASYRKQPANLLYAVEYGEMLNLSPMAAVTGVHVIEGKPTASAALISALVRRAGHRLRVTGDDRRAVVEIVRSDDPDFTFRAEWTIERAKTAGLVNKSVWKNYPAAMLKARAVTECARDACEEALMGMHHTPEEMGADVDEDGIPTRPSPLAGTAQHTASASAPGEPEPDWSARIVELEEAQDRAGLVQLWKQAKAWHPDDSDLLGRIESAGARVKAAVDTAEDVVDGEVVDDEPPPDDAQRRVARMHALFGEAGLGGDKARDRRLKVMSNLIGRDVTTSKELSAGDRDQIIRDLERYQAGGDLENAESRAQEDAELARYAAEQDAATESGGES</sequence>
<gene>
    <name evidence="2" type="ORF">JOF36_005981</name>
</gene>
<feature type="region of interest" description="Disordered" evidence="1">
    <location>
        <begin position="164"/>
        <end position="199"/>
    </location>
</feature>
<evidence type="ECO:0000313" key="3">
    <source>
        <dbReference type="Proteomes" id="UP001519295"/>
    </source>
</evidence>
<evidence type="ECO:0008006" key="4">
    <source>
        <dbReference type="Google" id="ProtNLM"/>
    </source>
</evidence>
<keyword evidence="3" id="KW-1185">Reference proteome</keyword>
<dbReference type="Proteomes" id="UP001519295">
    <property type="component" value="Unassembled WGS sequence"/>
</dbReference>
<feature type="compositionally biased region" description="Basic and acidic residues" evidence="1">
    <location>
        <begin position="337"/>
        <end position="347"/>
    </location>
</feature>
<protein>
    <recommendedName>
        <fullName evidence="4">RecT family protein</fullName>
    </recommendedName>
</protein>
<feature type="region of interest" description="Disordered" evidence="1">
    <location>
        <begin position="329"/>
        <end position="364"/>
    </location>
</feature>
<name>A0ABS4W298_9PSEU</name>
<dbReference type="RefSeq" id="WP_210033400.1">
    <property type="nucleotide sequence ID" value="NZ_JAGINU010000001.1"/>
</dbReference>
<comment type="caution">
    <text evidence="2">The sequence shown here is derived from an EMBL/GenBank/DDBJ whole genome shotgun (WGS) entry which is preliminary data.</text>
</comment>
<organism evidence="2 3">
    <name type="scientific">Pseudonocardia parietis</name>
    <dbReference type="NCBI Taxonomy" id="570936"/>
    <lineage>
        <taxon>Bacteria</taxon>
        <taxon>Bacillati</taxon>
        <taxon>Actinomycetota</taxon>
        <taxon>Actinomycetes</taxon>
        <taxon>Pseudonocardiales</taxon>
        <taxon>Pseudonocardiaceae</taxon>
        <taxon>Pseudonocardia</taxon>
    </lineage>
</organism>
<reference evidence="2 3" key="1">
    <citation type="submission" date="2021-03" db="EMBL/GenBank/DDBJ databases">
        <title>Sequencing the genomes of 1000 actinobacteria strains.</title>
        <authorList>
            <person name="Klenk H.-P."/>
        </authorList>
    </citation>
    <scope>NUCLEOTIDE SEQUENCE [LARGE SCALE GENOMIC DNA]</scope>
    <source>
        <strain evidence="2 3">DSM 45256</strain>
    </source>
</reference>
<evidence type="ECO:0000256" key="1">
    <source>
        <dbReference type="SAM" id="MobiDB-lite"/>
    </source>
</evidence>
<evidence type="ECO:0000313" key="2">
    <source>
        <dbReference type="EMBL" id="MBP2370285.1"/>
    </source>
</evidence>